<dbReference type="EC" id="3.1.1.29" evidence="1"/>
<dbReference type="Gene3D" id="3.40.50.1470">
    <property type="entry name" value="Peptidyl-tRNA hydrolase"/>
    <property type="match status" value="1"/>
</dbReference>
<organism evidence="6 7">
    <name type="scientific">Emericellopsis atlantica</name>
    <dbReference type="NCBI Taxonomy" id="2614577"/>
    <lineage>
        <taxon>Eukaryota</taxon>
        <taxon>Fungi</taxon>
        <taxon>Dikarya</taxon>
        <taxon>Ascomycota</taxon>
        <taxon>Pezizomycotina</taxon>
        <taxon>Sordariomycetes</taxon>
        <taxon>Hypocreomycetidae</taxon>
        <taxon>Hypocreales</taxon>
        <taxon>Bionectriaceae</taxon>
        <taxon>Emericellopsis</taxon>
    </lineage>
</organism>
<dbReference type="GeneID" id="70288777"/>
<dbReference type="GO" id="GO:0004045">
    <property type="term" value="F:peptidyl-tRNA hydrolase activity"/>
    <property type="evidence" value="ECO:0007669"/>
    <property type="project" value="UniProtKB-EC"/>
</dbReference>
<dbReference type="AlphaFoldDB" id="A0A9P7ZK46"/>
<dbReference type="PROSITE" id="PS01196">
    <property type="entry name" value="PEPT_TRNA_HYDROL_2"/>
    <property type="match status" value="1"/>
</dbReference>
<protein>
    <recommendedName>
        <fullName evidence="1">peptidyl-tRNA hydrolase</fullName>
        <ecNumber evidence="1">3.1.1.29</ecNumber>
    </recommendedName>
</protein>
<evidence type="ECO:0000256" key="1">
    <source>
        <dbReference type="ARBA" id="ARBA00013260"/>
    </source>
</evidence>
<keyword evidence="7" id="KW-1185">Reference proteome</keyword>
<dbReference type="SUPFAM" id="SSF53178">
    <property type="entry name" value="Peptidyl-tRNA hydrolase-like"/>
    <property type="match status" value="1"/>
</dbReference>
<comment type="similarity">
    <text evidence="5">Belongs to the PTH family.</text>
</comment>
<comment type="caution">
    <text evidence="6">The sequence shown here is derived from an EMBL/GenBank/DDBJ whole genome shotgun (WGS) entry which is preliminary data.</text>
</comment>
<dbReference type="InterPro" id="IPR001328">
    <property type="entry name" value="Pept_tRNA_hydro"/>
</dbReference>
<evidence type="ECO:0000256" key="5">
    <source>
        <dbReference type="ARBA" id="ARBA00038063"/>
    </source>
</evidence>
<dbReference type="GO" id="GO:0000049">
    <property type="term" value="F:tRNA binding"/>
    <property type="evidence" value="ECO:0007669"/>
    <property type="project" value="UniProtKB-KW"/>
</dbReference>
<dbReference type="InterPro" id="IPR036416">
    <property type="entry name" value="Pept_tRNA_hydro_sf"/>
</dbReference>
<keyword evidence="4" id="KW-0694">RNA-binding</keyword>
<evidence type="ECO:0000313" key="6">
    <source>
        <dbReference type="EMBL" id="KAG9252948.1"/>
    </source>
</evidence>
<dbReference type="InterPro" id="IPR018171">
    <property type="entry name" value="Pept_tRNA_hydro_CS"/>
</dbReference>
<evidence type="ECO:0000256" key="4">
    <source>
        <dbReference type="ARBA" id="ARBA00022884"/>
    </source>
</evidence>
<dbReference type="EMBL" id="MU251259">
    <property type="protein sequence ID" value="KAG9252948.1"/>
    <property type="molecule type" value="Genomic_DNA"/>
</dbReference>
<dbReference type="Pfam" id="PF01195">
    <property type="entry name" value="Pept_tRNA_hydro"/>
    <property type="match status" value="1"/>
</dbReference>
<keyword evidence="3 6" id="KW-0378">Hydrolase</keyword>
<dbReference type="RefSeq" id="XP_046116872.1">
    <property type="nucleotide sequence ID" value="XM_046257874.1"/>
</dbReference>
<evidence type="ECO:0000256" key="3">
    <source>
        <dbReference type="ARBA" id="ARBA00022801"/>
    </source>
</evidence>
<keyword evidence="2" id="KW-0820">tRNA-binding</keyword>
<evidence type="ECO:0000313" key="7">
    <source>
        <dbReference type="Proteomes" id="UP000887229"/>
    </source>
</evidence>
<dbReference type="PANTHER" id="PTHR17224">
    <property type="entry name" value="PEPTIDYL-TRNA HYDROLASE"/>
    <property type="match status" value="1"/>
</dbReference>
<gene>
    <name evidence="6" type="ORF">F5Z01DRAFT_169117</name>
</gene>
<reference evidence="6" key="1">
    <citation type="journal article" date="2021" name="IMA Fungus">
        <title>Genomic characterization of three marine fungi, including Emericellopsis atlantica sp. nov. with signatures of a generalist lifestyle and marine biomass degradation.</title>
        <authorList>
            <person name="Hagestad O.C."/>
            <person name="Hou L."/>
            <person name="Andersen J.H."/>
            <person name="Hansen E.H."/>
            <person name="Altermark B."/>
            <person name="Li C."/>
            <person name="Kuhnert E."/>
            <person name="Cox R.J."/>
            <person name="Crous P.W."/>
            <person name="Spatafora J.W."/>
            <person name="Lail K."/>
            <person name="Amirebrahimi M."/>
            <person name="Lipzen A."/>
            <person name="Pangilinan J."/>
            <person name="Andreopoulos W."/>
            <person name="Hayes R.D."/>
            <person name="Ng V."/>
            <person name="Grigoriev I.V."/>
            <person name="Jackson S.A."/>
            <person name="Sutton T.D.S."/>
            <person name="Dobson A.D.W."/>
            <person name="Rama T."/>
        </authorList>
    </citation>
    <scope>NUCLEOTIDE SEQUENCE</scope>
    <source>
        <strain evidence="6">TS7</strain>
    </source>
</reference>
<evidence type="ECO:0000256" key="2">
    <source>
        <dbReference type="ARBA" id="ARBA00022555"/>
    </source>
</evidence>
<proteinExistence type="inferred from homology"/>
<accession>A0A9P7ZK46</accession>
<dbReference type="PANTHER" id="PTHR17224:SF1">
    <property type="entry name" value="PEPTIDYL-TRNA HYDROLASE"/>
    <property type="match status" value="1"/>
</dbReference>
<dbReference type="Proteomes" id="UP000887229">
    <property type="component" value="Unassembled WGS sequence"/>
</dbReference>
<name>A0A9P7ZK46_9HYPO</name>
<dbReference type="OrthoDB" id="1711136at2759"/>
<sequence>MVNPRFLVISLGNPLPKYTSLHSAGHFTLRGLAPLLPNQPPFAQTKFGKANALVSQGSKYTLVQSPTLMNVSGPFVARAWAEMLKTYEAKDCCLVIVHDELEKPLGVVRLVDWEKSHKGHNGLKSIRGVISQARFPESPLVRMAVGIGRPKERDPETVARYVLDSIPREMVDAFEGDAAGKARERLRELEAEWCEEAAKVK</sequence>